<dbReference type="Gene3D" id="3.40.220.10">
    <property type="entry name" value="Leucine Aminopeptidase, subunit E, domain 1"/>
    <property type="match status" value="1"/>
</dbReference>
<name>A0A5B9MQ40_9BACT</name>
<dbReference type="InterPro" id="IPR012664">
    <property type="entry name" value="CHP02452"/>
</dbReference>
<dbReference type="RefSeq" id="WP_147871261.1">
    <property type="nucleotide sequence ID" value="NZ_CP036264.1"/>
</dbReference>
<dbReference type="PANTHER" id="PTHR35596:SF1">
    <property type="entry name" value="MICROBIAL-TYPE PARG CATALYTIC DOMAIN-CONTAINING PROTEIN"/>
    <property type="match status" value="1"/>
</dbReference>
<dbReference type="AlphaFoldDB" id="A0A5B9MQ40"/>
<dbReference type="InterPro" id="IPR043472">
    <property type="entry name" value="Macro_dom-like"/>
</dbReference>
<accession>A0A5B9MQ40</accession>
<dbReference type="Pfam" id="PF10021">
    <property type="entry name" value="PARG_cat_microb"/>
    <property type="match status" value="1"/>
</dbReference>
<dbReference type="SUPFAM" id="SSF52949">
    <property type="entry name" value="Macro domain-like"/>
    <property type="match status" value="1"/>
</dbReference>
<keyword evidence="3" id="KW-1185">Reference proteome</keyword>
<proteinExistence type="predicted"/>
<evidence type="ECO:0000259" key="1">
    <source>
        <dbReference type="Pfam" id="PF10021"/>
    </source>
</evidence>
<organism evidence="2 3">
    <name type="scientific">Stieleria maiorica</name>
    <dbReference type="NCBI Taxonomy" id="2795974"/>
    <lineage>
        <taxon>Bacteria</taxon>
        <taxon>Pseudomonadati</taxon>
        <taxon>Planctomycetota</taxon>
        <taxon>Planctomycetia</taxon>
        <taxon>Pirellulales</taxon>
        <taxon>Pirellulaceae</taxon>
        <taxon>Stieleria</taxon>
    </lineage>
</organism>
<feature type="domain" description="Microbial-type PARG catalytic" evidence="1">
    <location>
        <begin position="7"/>
        <end position="149"/>
    </location>
</feature>
<sequence>MTLKQLAQETLDLIEAGEYQADGQTVRFTEQQESAVRGTRLYRPDEITAFSASPADENQTIRVVDGTTQIVAQTLAAQGDVALLNFASARNPGGGFLNGAKAQEEDLCRCSGLYPCLIQCMDYYETNRAQSSLLYTNHMIFSPSVPFFKTRGTGDMLAEPFFASVLTAPAPNSGPFLRGNPDATEELKQTFERRWRNVLRITRDQGFKRLLLGAWGCGAFGGDPVMASRTAKSAIEKDGGGIDEIVFAIPGKGRQSKANLDAFRDTFGV</sequence>
<reference evidence="2 3" key="1">
    <citation type="submission" date="2019-02" db="EMBL/GenBank/DDBJ databases">
        <title>Planctomycetal bacteria perform biofilm scaping via a novel small molecule.</title>
        <authorList>
            <person name="Jeske O."/>
            <person name="Boedeker C."/>
            <person name="Wiegand S."/>
            <person name="Breitling P."/>
            <person name="Kallscheuer N."/>
            <person name="Jogler M."/>
            <person name="Rohde M."/>
            <person name="Petersen J."/>
            <person name="Medema M.H."/>
            <person name="Surup F."/>
            <person name="Jogler C."/>
        </authorList>
    </citation>
    <scope>NUCLEOTIDE SEQUENCE [LARGE SCALE GENOMIC DNA]</scope>
    <source>
        <strain evidence="2 3">Mal15</strain>
    </source>
</reference>
<dbReference type="KEGG" id="smam:Mal15_63880"/>
<protein>
    <recommendedName>
        <fullName evidence="1">Microbial-type PARG catalytic domain-containing protein</fullName>
    </recommendedName>
</protein>
<evidence type="ECO:0000313" key="2">
    <source>
        <dbReference type="EMBL" id="QEG02301.1"/>
    </source>
</evidence>
<dbReference type="NCBIfam" id="TIGR02452">
    <property type="entry name" value="TIGR02452 family protein"/>
    <property type="match status" value="1"/>
</dbReference>
<evidence type="ECO:0000313" key="3">
    <source>
        <dbReference type="Proteomes" id="UP000321353"/>
    </source>
</evidence>
<dbReference type="Proteomes" id="UP000321353">
    <property type="component" value="Chromosome"/>
</dbReference>
<dbReference type="PIRSF" id="PIRSF014899">
    <property type="entry name" value="UCP014899"/>
    <property type="match status" value="1"/>
</dbReference>
<dbReference type="PANTHER" id="PTHR35596">
    <property type="entry name" value="DUF2263 DOMAIN-CONTAINING PROTEIN"/>
    <property type="match status" value="1"/>
</dbReference>
<dbReference type="EMBL" id="CP036264">
    <property type="protein sequence ID" value="QEG02301.1"/>
    <property type="molecule type" value="Genomic_DNA"/>
</dbReference>
<dbReference type="InterPro" id="IPR019261">
    <property type="entry name" value="PARG_cat_microbial"/>
</dbReference>
<gene>
    <name evidence="2" type="ORF">Mal15_63880</name>
</gene>